<keyword evidence="17" id="KW-1185">Reference proteome</keyword>
<evidence type="ECO:0000313" key="17">
    <source>
        <dbReference type="Proteomes" id="UP001199296"/>
    </source>
</evidence>
<evidence type="ECO:0000256" key="6">
    <source>
        <dbReference type="ARBA" id="ARBA00022430"/>
    </source>
</evidence>
<comment type="similarity">
    <text evidence="3">Belongs to the isocitrate and isopropylmalate dehydrogenases family. LeuB type 1 subfamily.</text>
</comment>
<evidence type="ECO:0000256" key="1">
    <source>
        <dbReference type="ARBA" id="ARBA00001936"/>
    </source>
</evidence>
<evidence type="ECO:0000256" key="5">
    <source>
        <dbReference type="ARBA" id="ARBA00013101"/>
    </source>
</evidence>
<reference evidence="16 17" key="1">
    <citation type="submission" date="2021-10" db="EMBL/GenBank/DDBJ databases">
        <authorList>
            <person name="Grouzdev D.S."/>
            <person name="Pantiukh K.S."/>
            <person name="Krutkina M.S."/>
        </authorList>
    </citation>
    <scope>NUCLEOTIDE SEQUENCE [LARGE SCALE GENOMIC DNA]</scope>
    <source>
        <strain evidence="16 17">Z-7514</strain>
    </source>
</reference>
<dbReference type="SMART" id="SM01329">
    <property type="entry name" value="Iso_dh"/>
    <property type="match status" value="1"/>
</dbReference>
<dbReference type="InterPro" id="IPR050501">
    <property type="entry name" value="ICDH/IPMDH"/>
</dbReference>
<keyword evidence="13" id="KW-0100">Branched-chain amino acid biosynthesis</keyword>
<comment type="cofactor">
    <cofactor evidence="1">
        <name>Mn(2+)</name>
        <dbReference type="ChEBI" id="CHEBI:29035"/>
    </cofactor>
</comment>
<evidence type="ECO:0000256" key="3">
    <source>
        <dbReference type="ARBA" id="ARBA00008319"/>
    </source>
</evidence>
<keyword evidence="12" id="KW-0464">Manganese</keyword>
<dbReference type="FunFam" id="3.40.718.10:FF:000006">
    <property type="entry name" value="3-isopropylmalate dehydrogenase"/>
    <property type="match status" value="1"/>
</dbReference>
<dbReference type="PROSITE" id="PS00470">
    <property type="entry name" value="IDH_IMDH"/>
    <property type="match status" value="1"/>
</dbReference>
<name>A0AAW4WXP5_9FIRM</name>
<comment type="subunit">
    <text evidence="4">Homodimer.</text>
</comment>
<dbReference type="GO" id="GO:0051287">
    <property type="term" value="F:NAD binding"/>
    <property type="evidence" value="ECO:0007669"/>
    <property type="project" value="InterPro"/>
</dbReference>
<comment type="cofactor">
    <cofactor evidence="2">
        <name>Mg(2+)</name>
        <dbReference type="ChEBI" id="CHEBI:18420"/>
    </cofactor>
</comment>
<dbReference type="GO" id="GO:0000287">
    <property type="term" value="F:magnesium ion binding"/>
    <property type="evidence" value="ECO:0007669"/>
    <property type="project" value="InterPro"/>
</dbReference>
<dbReference type="GO" id="GO:0009098">
    <property type="term" value="P:L-leucine biosynthetic process"/>
    <property type="evidence" value="ECO:0007669"/>
    <property type="project" value="UniProtKB-KW"/>
</dbReference>
<evidence type="ECO:0000256" key="9">
    <source>
        <dbReference type="ARBA" id="ARBA00022842"/>
    </source>
</evidence>
<keyword evidence="9" id="KW-0460">Magnesium</keyword>
<keyword evidence="6" id="KW-0432">Leucine biosynthesis</keyword>
<dbReference type="RefSeq" id="WP_229342912.1">
    <property type="nucleotide sequence ID" value="NZ_JAJFAT010000001.1"/>
</dbReference>
<dbReference type="NCBIfam" id="NF002898">
    <property type="entry name" value="PRK03437.1"/>
    <property type="match status" value="1"/>
</dbReference>
<dbReference type="PANTHER" id="PTHR43275">
    <property type="entry name" value="D-MALATE DEHYDROGENASE [DECARBOXYLATING]"/>
    <property type="match status" value="1"/>
</dbReference>
<dbReference type="GO" id="GO:0003862">
    <property type="term" value="F:3-isopropylmalate dehydrogenase activity"/>
    <property type="evidence" value="ECO:0007669"/>
    <property type="project" value="UniProtKB-EC"/>
</dbReference>
<keyword evidence="11" id="KW-0520">NAD</keyword>
<evidence type="ECO:0000256" key="11">
    <source>
        <dbReference type="ARBA" id="ARBA00023027"/>
    </source>
</evidence>
<gene>
    <name evidence="16" type="ORF">LJ207_00195</name>
</gene>
<proteinExistence type="inferred from homology"/>
<evidence type="ECO:0000256" key="7">
    <source>
        <dbReference type="ARBA" id="ARBA00022605"/>
    </source>
</evidence>
<organism evidence="16 17">
    <name type="scientific">Halanaerobium polyolivorans</name>
    <dbReference type="NCBI Taxonomy" id="2886943"/>
    <lineage>
        <taxon>Bacteria</taxon>
        <taxon>Bacillati</taxon>
        <taxon>Bacillota</taxon>
        <taxon>Clostridia</taxon>
        <taxon>Halanaerobiales</taxon>
        <taxon>Halanaerobiaceae</taxon>
        <taxon>Halanaerobium</taxon>
    </lineage>
</organism>
<keyword evidence="8" id="KW-0479">Metal-binding</keyword>
<evidence type="ECO:0000259" key="15">
    <source>
        <dbReference type="SMART" id="SM01329"/>
    </source>
</evidence>
<evidence type="ECO:0000256" key="2">
    <source>
        <dbReference type="ARBA" id="ARBA00001946"/>
    </source>
</evidence>
<dbReference type="AlphaFoldDB" id="A0AAW4WXP5"/>
<dbReference type="EMBL" id="JAJFAT010000001">
    <property type="protein sequence ID" value="MCC3143745.1"/>
    <property type="molecule type" value="Genomic_DNA"/>
</dbReference>
<evidence type="ECO:0000256" key="14">
    <source>
        <dbReference type="ARBA" id="ARBA00033138"/>
    </source>
</evidence>
<dbReference type="PANTHER" id="PTHR43275:SF1">
    <property type="entry name" value="D-MALATE DEHYDROGENASE [DECARBOXYLATING]"/>
    <property type="match status" value="1"/>
</dbReference>
<feature type="domain" description="Isopropylmalate dehydrogenase-like" evidence="15">
    <location>
        <begin position="3"/>
        <end position="344"/>
    </location>
</feature>
<evidence type="ECO:0000256" key="12">
    <source>
        <dbReference type="ARBA" id="ARBA00023211"/>
    </source>
</evidence>
<dbReference type="SUPFAM" id="SSF53659">
    <property type="entry name" value="Isocitrate/Isopropylmalate dehydrogenase-like"/>
    <property type="match status" value="1"/>
</dbReference>
<accession>A0AAW4WXP5</accession>
<dbReference type="EC" id="1.1.1.85" evidence="5"/>
<dbReference type="Gene3D" id="3.40.718.10">
    <property type="entry name" value="Isopropylmalate Dehydrogenase"/>
    <property type="match status" value="1"/>
</dbReference>
<dbReference type="Proteomes" id="UP001199296">
    <property type="component" value="Unassembled WGS sequence"/>
</dbReference>
<evidence type="ECO:0000256" key="4">
    <source>
        <dbReference type="ARBA" id="ARBA00011738"/>
    </source>
</evidence>
<comment type="caution">
    <text evidence="16">The sequence shown here is derived from an EMBL/GenBank/DDBJ whole genome shotgun (WGS) entry which is preliminary data.</text>
</comment>
<protein>
    <recommendedName>
        <fullName evidence="5">3-isopropylmalate dehydrogenase</fullName>
        <ecNumber evidence="5">1.1.1.85</ecNumber>
    </recommendedName>
    <alternativeName>
        <fullName evidence="14">3-IPM-DH</fullName>
    </alternativeName>
</protein>
<evidence type="ECO:0000256" key="8">
    <source>
        <dbReference type="ARBA" id="ARBA00022723"/>
    </source>
</evidence>
<dbReference type="InterPro" id="IPR019818">
    <property type="entry name" value="IsoCit/isopropylmalate_DH_CS"/>
</dbReference>
<dbReference type="Pfam" id="PF00180">
    <property type="entry name" value="Iso_dh"/>
    <property type="match status" value="1"/>
</dbReference>
<sequence length="361" mass="39876">MSNIAYIPGDGIGEEVTRQGLKVLDYFNDKHQLGLKFEKFDLGAERYLRTGEIMPDGVLNKLETFDAIYLGAVGDPRVEPGLLEKGILLKLRFYFDQYINLRPIKLYKEEFSPLKGKGVKDINFTVVRENTEGIYAGIGGFLKKDTPDEVATQEMISTRKGVDRIIKYAFEYAQKFGKEPKLTVCDKSNVLTYAHNLWQRAFKAMGENYPDVAQDHYLVDAITMKMVRNPEIFDVIVTCNIFGDIITDLGAEIQGGMGMAVSGNINPDSISMFEPVHGSAPDIAGQNIANPLAAVLAAAMMLQQLGHPELAEKTEAAVVDALSKNMITGDIGGDLSTDEVGDYLVQSIKTNEEGENDAEWD</sequence>
<evidence type="ECO:0000256" key="10">
    <source>
        <dbReference type="ARBA" id="ARBA00023002"/>
    </source>
</evidence>
<keyword evidence="7" id="KW-0028">Amino-acid biosynthesis</keyword>
<dbReference type="InterPro" id="IPR024084">
    <property type="entry name" value="IsoPropMal-DH-like_dom"/>
</dbReference>
<evidence type="ECO:0000256" key="13">
    <source>
        <dbReference type="ARBA" id="ARBA00023304"/>
    </source>
</evidence>
<keyword evidence="10 16" id="KW-0560">Oxidoreductase</keyword>
<evidence type="ECO:0000313" key="16">
    <source>
        <dbReference type="EMBL" id="MCC3143745.1"/>
    </source>
</evidence>